<dbReference type="AlphaFoldDB" id="A0A6C0LM19"/>
<evidence type="ECO:0000256" key="1">
    <source>
        <dbReference type="SAM" id="MobiDB-lite"/>
    </source>
</evidence>
<organism evidence="2">
    <name type="scientific">viral metagenome</name>
    <dbReference type="NCBI Taxonomy" id="1070528"/>
    <lineage>
        <taxon>unclassified sequences</taxon>
        <taxon>metagenomes</taxon>
        <taxon>organismal metagenomes</taxon>
    </lineage>
</organism>
<dbReference type="EMBL" id="MN740526">
    <property type="protein sequence ID" value="QHU31370.1"/>
    <property type="molecule type" value="Genomic_DNA"/>
</dbReference>
<feature type="compositionally biased region" description="Basic residues" evidence="1">
    <location>
        <begin position="19"/>
        <end position="39"/>
    </location>
</feature>
<feature type="compositionally biased region" description="Basic residues" evidence="1">
    <location>
        <begin position="178"/>
        <end position="213"/>
    </location>
</feature>
<protein>
    <submittedName>
        <fullName evidence="2">Uncharacterized protein</fullName>
    </submittedName>
</protein>
<proteinExistence type="predicted"/>
<feature type="compositionally biased region" description="Low complexity" evidence="1">
    <location>
        <begin position="40"/>
        <end position="53"/>
    </location>
</feature>
<sequence length="213" mass="23511">MSSSELQEDFQSYMDGGARRPKRGVRAAPRRSASPKRRPAAAAAPKRVAPMRRSAPKRHPMASLYGGFFESLEGFANEVAADKKKKVEMYADDNKNPMTPLAKEATKGGAKKAKSKTGVKKPKTGVRKPKTGVKKSMTKHHGGYEEQEQEQEQQEQEDFVNIKDAVDKVQQLLSGGYLRRRVAPKRRPAAAASPKRRPAAAAAPKRRVVRSYA</sequence>
<accession>A0A6C0LM19</accession>
<feature type="compositionally biased region" description="Basic residues" evidence="1">
    <location>
        <begin position="109"/>
        <end position="141"/>
    </location>
</feature>
<name>A0A6C0LM19_9ZZZZ</name>
<reference evidence="2" key="1">
    <citation type="journal article" date="2020" name="Nature">
        <title>Giant virus diversity and host interactions through global metagenomics.</title>
        <authorList>
            <person name="Schulz F."/>
            <person name="Roux S."/>
            <person name="Paez-Espino D."/>
            <person name="Jungbluth S."/>
            <person name="Walsh D.A."/>
            <person name="Denef V.J."/>
            <person name="McMahon K.D."/>
            <person name="Konstantinidis K.T."/>
            <person name="Eloe-Fadrosh E.A."/>
            <person name="Kyrpides N.C."/>
            <person name="Woyke T."/>
        </authorList>
    </citation>
    <scope>NUCLEOTIDE SEQUENCE</scope>
    <source>
        <strain evidence="2">GVMAG-M-3300027963-21</strain>
    </source>
</reference>
<feature type="region of interest" description="Disordered" evidence="1">
    <location>
        <begin position="174"/>
        <end position="213"/>
    </location>
</feature>
<evidence type="ECO:0000313" key="2">
    <source>
        <dbReference type="EMBL" id="QHU31370.1"/>
    </source>
</evidence>
<feature type="region of interest" description="Disordered" evidence="1">
    <location>
        <begin position="1"/>
        <end position="61"/>
    </location>
</feature>
<feature type="compositionally biased region" description="Acidic residues" evidence="1">
    <location>
        <begin position="145"/>
        <end position="157"/>
    </location>
</feature>
<feature type="region of interest" description="Disordered" evidence="1">
    <location>
        <begin position="91"/>
        <end position="157"/>
    </location>
</feature>